<dbReference type="EMBL" id="FUXK01000006">
    <property type="protein sequence ID" value="SJZ66124.1"/>
    <property type="molecule type" value="Genomic_DNA"/>
</dbReference>
<dbReference type="AlphaFoldDB" id="A0A1T4MH77"/>
<dbReference type="STRING" id="28136.SAMN02745202_00743"/>
<name>A0A1T4MH77_9BACT</name>
<dbReference type="SUPFAM" id="SSF53448">
    <property type="entry name" value="Nucleotide-diphospho-sugar transferases"/>
    <property type="match status" value="1"/>
</dbReference>
<dbReference type="Proteomes" id="UP000190065">
    <property type="component" value="Unassembled WGS sequence"/>
</dbReference>
<sequence>MITVSIVTFHTAIEELQKCLQSLTSSHIECIFIIDNSQEDYIRTFCATQPKVEYIPQDNIGYGAAHNIAIAKSIARHATYHLVLNSDVYFAPDSINTIESYMDEHPDVGQLIPNTIYPNGQLQHVVRLLPTPAIQILRRFLPKTWFQKQNNQFLLRDWKHDKPLNVPFHMGCFMFFRNTILQEVGGFDERFFMYMEDIDLTRRVHRKAKTLFWPAITIVHNHQRASYKNRRLLKIHIQSAIHYFNKWGWLVDKERTKWNQMVMKEINKQ</sequence>
<dbReference type="eggNOG" id="COG1216">
    <property type="taxonomic scope" value="Bacteria"/>
</dbReference>
<gene>
    <name evidence="2" type="ORF">SAMN02745202_00743</name>
</gene>
<proteinExistence type="predicted"/>
<dbReference type="RefSeq" id="WP_025069985.1">
    <property type="nucleotide sequence ID" value="NZ_FUXK01000006.1"/>
</dbReference>
<dbReference type="Gene3D" id="3.90.550.10">
    <property type="entry name" value="Spore Coat Polysaccharide Biosynthesis Protein SpsA, Chain A"/>
    <property type="match status" value="1"/>
</dbReference>
<accession>A0A1T4MH77</accession>
<evidence type="ECO:0000259" key="1">
    <source>
        <dbReference type="Pfam" id="PF00535"/>
    </source>
</evidence>
<evidence type="ECO:0000313" key="2">
    <source>
        <dbReference type="EMBL" id="SJZ66124.1"/>
    </source>
</evidence>
<dbReference type="InterPro" id="IPR001173">
    <property type="entry name" value="Glyco_trans_2-like"/>
</dbReference>
<evidence type="ECO:0000313" key="3">
    <source>
        <dbReference type="Proteomes" id="UP000190065"/>
    </source>
</evidence>
<dbReference type="PANTHER" id="PTHR43179:SF10">
    <property type="entry name" value="GLYCOSYL TRANSFERASE"/>
    <property type="match status" value="1"/>
</dbReference>
<protein>
    <recommendedName>
        <fullName evidence="1">Glycosyltransferase 2-like domain-containing protein</fullName>
    </recommendedName>
</protein>
<organism evidence="2 3">
    <name type="scientific">Segatella oulorum</name>
    <dbReference type="NCBI Taxonomy" id="28136"/>
    <lineage>
        <taxon>Bacteria</taxon>
        <taxon>Pseudomonadati</taxon>
        <taxon>Bacteroidota</taxon>
        <taxon>Bacteroidia</taxon>
        <taxon>Bacteroidales</taxon>
        <taxon>Prevotellaceae</taxon>
        <taxon>Segatella</taxon>
    </lineage>
</organism>
<feature type="domain" description="Glycosyltransferase 2-like" evidence="1">
    <location>
        <begin position="6"/>
        <end position="184"/>
    </location>
</feature>
<reference evidence="2 3" key="1">
    <citation type="submission" date="2017-02" db="EMBL/GenBank/DDBJ databases">
        <authorList>
            <person name="Peterson S.W."/>
        </authorList>
    </citation>
    <scope>NUCLEOTIDE SEQUENCE [LARGE SCALE GENOMIC DNA]</scope>
    <source>
        <strain evidence="2 3">ATCC 43324</strain>
    </source>
</reference>
<dbReference type="PANTHER" id="PTHR43179">
    <property type="entry name" value="RHAMNOSYLTRANSFERASE WBBL"/>
    <property type="match status" value="1"/>
</dbReference>
<dbReference type="Pfam" id="PF00535">
    <property type="entry name" value="Glycos_transf_2"/>
    <property type="match status" value="1"/>
</dbReference>
<dbReference type="InterPro" id="IPR029044">
    <property type="entry name" value="Nucleotide-diphossugar_trans"/>
</dbReference>